<dbReference type="InterPro" id="IPR029063">
    <property type="entry name" value="SAM-dependent_MTases_sf"/>
</dbReference>
<evidence type="ECO:0000313" key="1">
    <source>
        <dbReference type="EMBL" id="QHS87096.1"/>
    </source>
</evidence>
<name>A0A6C0B4V4_9ZZZZ</name>
<sequence>MNFKFEVTTIVMTDSTSTAGGVRKEGLDKFYTIPCISEKCINTIGTKYDWKTWDLVVEPSAGNGSFLTKIPTSKKVGVDIAPEHPDIIKKDFFDYQPPSGLTNILVVGNPPFGRVSSLAVKFFNHSAEWCSVIAFIIPKTFRRVSVQNRLHRKFHLVLDDEIPLEPCSFTPPMQVKCCFQIWEKRAEDRDIVKLSTKHADWDFLPYGPLDERGQPTPPKGADFVVLAYGGKCGSVLKTGLDVLRPKSWHWIKSNISVPLLIERLGSLDYSVSKDTARQNSIGRAELVRLYSEHYD</sequence>
<accession>A0A6C0B4V4</accession>
<dbReference type="SUPFAM" id="SSF53335">
    <property type="entry name" value="S-adenosyl-L-methionine-dependent methyltransferases"/>
    <property type="match status" value="1"/>
</dbReference>
<evidence type="ECO:0008006" key="2">
    <source>
        <dbReference type="Google" id="ProtNLM"/>
    </source>
</evidence>
<reference evidence="1" key="1">
    <citation type="journal article" date="2020" name="Nature">
        <title>Giant virus diversity and host interactions through global metagenomics.</title>
        <authorList>
            <person name="Schulz F."/>
            <person name="Roux S."/>
            <person name="Paez-Espino D."/>
            <person name="Jungbluth S."/>
            <person name="Walsh D.A."/>
            <person name="Denef V.J."/>
            <person name="McMahon K.D."/>
            <person name="Konstantinidis K.T."/>
            <person name="Eloe-Fadrosh E.A."/>
            <person name="Kyrpides N.C."/>
            <person name="Woyke T."/>
        </authorList>
    </citation>
    <scope>NUCLEOTIDE SEQUENCE</scope>
    <source>
        <strain evidence="1">GVMAG-M-3300009684-20</strain>
    </source>
</reference>
<dbReference type="AlphaFoldDB" id="A0A6C0B4V4"/>
<proteinExistence type="predicted"/>
<dbReference type="EMBL" id="MN739078">
    <property type="protein sequence ID" value="QHS87096.1"/>
    <property type="molecule type" value="Genomic_DNA"/>
</dbReference>
<dbReference type="Gene3D" id="3.40.50.150">
    <property type="entry name" value="Vaccinia Virus protein VP39"/>
    <property type="match status" value="1"/>
</dbReference>
<organism evidence="1">
    <name type="scientific">viral metagenome</name>
    <dbReference type="NCBI Taxonomy" id="1070528"/>
    <lineage>
        <taxon>unclassified sequences</taxon>
        <taxon>metagenomes</taxon>
        <taxon>organismal metagenomes</taxon>
    </lineage>
</organism>
<protein>
    <recommendedName>
        <fullName evidence="2">Methyltransferase</fullName>
    </recommendedName>
</protein>